<evidence type="ECO:0000256" key="1">
    <source>
        <dbReference type="SAM" id="Phobius"/>
    </source>
</evidence>
<feature type="transmembrane region" description="Helical" evidence="1">
    <location>
        <begin position="92"/>
        <end position="111"/>
    </location>
</feature>
<name>A0AA36J5S3_9DINO</name>
<keyword evidence="3" id="KW-1185">Reference proteome</keyword>
<evidence type="ECO:0000313" key="3">
    <source>
        <dbReference type="Proteomes" id="UP001178507"/>
    </source>
</evidence>
<feature type="transmembrane region" description="Helical" evidence="1">
    <location>
        <begin position="123"/>
        <end position="141"/>
    </location>
</feature>
<dbReference type="Proteomes" id="UP001178507">
    <property type="component" value="Unassembled WGS sequence"/>
</dbReference>
<proteinExistence type="predicted"/>
<organism evidence="2 3">
    <name type="scientific">Effrenium voratum</name>
    <dbReference type="NCBI Taxonomy" id="2562239"/>
    <lineage>
        <taxon>Eukaryota</taxon>
        <taxon>Sar</taxon>
        <taxon>Alveolata</taxon>
        <taxon>Dinophyceae</taxon>
        <taxon>Suessiales</taxon>
        <taxon>Symbiodiniaceae</taxon>
        <taxon>Effrenium</taxon>
    </lineage>
</organism>
<feature type="transmembrane region" description="Helical" evidence="1">
    <location>
        <begin position="161"/>
        <end position="182"/>
    </location>
</feature>
<dbReference type="EMBL" id="CAUJNA010003321">
    <property type="protein sequence ID" value="CAJ1399039.1"/>
    <property type="molecule type" value="Genomic_DNA"/>
</dbReference>
<protein>
    <submittedName>
        <fullName evidence="2">Uncharacterized protein</fullName>
    </submittedName>
</protein>
<keyword evidence="1" id="KW-1133">Transmembrane helix</keyword>
<feature type="transmembrane region" description="Helical" evidence="1">
    <location>
        <begin position="47"/>
        <end position="72"/>
    </location>
</feature>
<gene>
    <name evidence="2" type="ORF">EVOR1521_LOCUS22660</name>
</gene>
<keyword evidence="1" id="KW-0472">Membrane</keyword>
<dbReference type="AlphaFoldDB" id="A0AA36J5S3"/>
<comment type="caution">
    <text evidence="2">The sequence shown here is derived from an EMBL/GenBank/DDBJ whole genome shotgun (WGS) entry which is preliminary data.</text>
</comment>
<reference evidence="2" key="1">
    <citation type="submission" date="2023-08" db="EMBL/GenBank/DDBJ databases">
        <authorList>
            <person name="Chen Y."/>
            <person name="Shah S."/>
            <person name="Dougan E. K."/>
            <person name="Thang M."/>
            <person name="Chan C."/>
        </authorList>
    </citation>
    <scope>NUCLEOTIDE SEQUENCE</scope>
</reference>
<keyword evidence="1" id="KW-0812">Transmembrane</keyword>
<feature type="non-terminal residue" evidence="2">
    <location>
        <position position="262"/>
    </location>
</feature>
<sequence length="262" mass="28956">MSVVSAPRQSAPSPFSVDGSAVLEGGLLGTELCHEGRHGHRVPWRQYACLATWFMLLLVQYCVVRLVCQLGVPRDCHPDSSLLEVMHDFQVMFIMGFLLAVLTGVHLPSRFEYLFRFSRPRPRGLAFLAVMTLSGPGWGALDLVPALTTISLTTAFFRESWVNVMIGVGIASCAFAFLLWHFVCAYRHNPLSGFLAYSVSRLSIWIFYASYLYVASQTAGVYIHLHHYIIGFLVALLAEFNHPISLVLLAAGTGVFVQGISA</sequence>
<accession>A0AA36J5S3</accession>
<evidence type="ECO:0000313" key="2">
    <source>
        <dbReference type="EMBL" id="CAJ1399039.1"/>
    </source>
</evidence>